<evidence type="ECO:0000313" key="2">
    <source>
        <dbReference type="Proteomes" id="UP000028194"/>
    </source>
</evidence>
<sequence length="211" mass="22698">MFIQQHYYYHLALAGASLASSLLLSPLLASAVSDYFTLENAKVQVDESTVDARLETSGIIPQDGQSAYGYGILTGAGNEGIIVSTTHAGVLDSELQRDASDPVWHNHFVKLDKNVSGRCGDNLEVVDITMESPGEIQVRESRVVLDDIPFLLEGTSAMTKDPLTLAPGASPQQIVSFAMDLKFDGGTLKAVCITNITPAEDADIEREQEGR</sequence>
<dbReference type="KEGG" id="nev:NTE_03243"/>
<keyword evidence="2" id="KW-1185">Reference proteome</keyword>
<dbReference type="STRING" id="1459636.NTE_03243"/>
<organism evidence="1 2">
    <name type="scientific">Candidatus Nitrososphaera evergladensis SR1</name>
    <dbReference type="NCBI Taxonomy" id="1459636"/>
    <lineage>
        <taxon>Archaea</taxon>
        <taxon>Nitrososphaerota</taxon>
        <taxon>Nitrososphaeria</taxon>
        <taxon>Nitrososphaerales</taxon>
        <taxon>Nitrososphaeraceae</taxon>
        <taxon>Nitrososphaera</taxon>
    </lineage>
</organism>
<dbReference type="Proteomes" id="UP000028194">
    <property type="component" value="Chromosome"/>
</dbReference>
<proteinExistence type="predicted"/>
<dbReference type="HOGENOM" id="CLU_1381448_0_0_2"/>
<protein>
    <submittedName>
        <fullName evidence="1">Uncharacterized protein</fullName>
    </submittedName>
</protein>
<evidence type="ECO:0000313" key="1">
    <source>
        <dbReference type="EMBL" id="AIF85272.1"/>
    </source>
</evidence>
<gene>
    <name evidence="1" type="ORF">NTE_03243</name>
</gene>
<accession>A0A075MXC7</accession>
<reference evidence="1 2" key="1">
    <citation type="journal article" date="2014" name="PLoS ONE">
        <title>Genome Sequence of Candidatus Nitrososphaera evergladensis from Group I.1b Enriched from Everglades Soil Reveals Novel Genomic Features of the Ammonia-Oxidizing Archaea.</title>
        <authorList>
            <person name="Zhalnina K.V."/>
            <person name="Dias R."/>
            <person name="Leonard M.T."/>
            <person name="Dorr de Quadros P."/>
            <person name="Camargo F.A."/>
            <person name="Drew J.C."/>
            <person name="Farmerie W.G."/>
            <person name="Daroub S.H."/>
            <person name="Triplett E.W."/>
        </authorList>
    </citation>
    <scope>NUCLEOTIDE SEQUENCE [LARGE SCALE GENOMIC DNA]</scope>
    <source>
        <strain evidence="1 2">SR1</strain>
    </source>
</reference>
<dbReference type="EMBL" id="CP007174">
    <property type="protein sequence ID" value="AIF85272.1"/>
    <property type="molecule type" value="Genomic_DNA"/>
</dbReference>
<dbReference type="eggNOG" id="ENOG502N5BY">
    <property type="taxonomic scope" value="Archaea"/>
</dbReference>
<name>A0A075MXC7_9ARCH</name>
<dbReference type="AlphaFoldDB" id="A0A075MXC7"/>